<proteinExistence type="predicted"/>
<protein>
    <submittedName>
        <fullName evidence="1">Uncharacterized protein</fullName>
    </submittedName>
</protein>
<accession>A0ABQ7BZG4</accession>
<organism evidence="1 2">
    <name type="scientific">Brassica cretica</name>
    <name type="common">Mustard</name>
    <dbReference type="NCBI Taxonomy" id="69181"/>
    <lineage>
        <taxon>Eukaryota</taxon>
        <taxon>Viridiplantae</taxon>
        <taxon>Streptophyta</taxon>
        <taxon>Embryophyta</taxon>
        <taxon>Tracheophyta</taxon>
        <taxon>Spermatophyta</taxon>
        <taxon>Magnoliopsida</taxon>
        <taxon>eudicotyledons</taxon>
        <taxon>Gunneridae</taxon>
        <taxon>Pentapetalae</taxon>
        <taxon>rosids</taxon>
        <taxon>malvids</taxon>
        <taxon>Brassicales</taxon>
        <taxon>Brassicaceae</taxon>
        <taxon>Brassiceae</taxon>
        <taxon>Brassica</taxon>
    </lineage>
</organism>
<keyword evidence="2" id="KW-1185">Reference proteome</keyword>
<evidence type="ECO:0000313" key="1">
    <source>
        <dbReference type="EMBL" id="KAF3545290.1"/>
    </source>
</evidence>
<dbReference type="Proteomes" id="UP000266723">
    <property type="component" value="Unassembled WGS sequence"/>
</dbReference>
<evidence type="ECO:0000313" key="2">
    <source>
        <dbReference type="Proteomes" id="UP000266723"/>
    </source>
</evidence>
<reference evidence="1 2" key="1">
    <citation type="journal article" date="2020" name="BMC Genomics">
        <title>Intraspecific diversification of the crop wild relative Brassica cretica Lam. using demographic model selection.</title>
        <authorList>
            <person name="Kioukis A."/>
            <person name="Michalopoulou V.A."/>
            <person name="Briers L."/>
            <person name="Pirintsos S."/>
            <person name="Studholme D.J."/>
            <person name="Pavlidis P."/>
            <person name="Sarris P.F."/>
        </authorList>
    </citation>
    <scope>NUCLEOTIDE SEQUENCE [LARGE SCALE GENOMIC DNA]</scope>
    <source>
        <strain evidence="2">cv. PFS-1207/04</strain>
    </source>
</reference>
<comment type="caution">
    <text evidence="1">The sequence shown here is derived from an EMBL/GenBank/DDBJ whole genome shotgun (WGS) entry which is preliminary data.</text>
</comment>
<gene>
    <name evidence="1" type="ORF">DY000_02003772</name>
</gene>
<sequence>MNNHLHLRREGRDRERERDRVKAFYRSVEREIEITGRSRRVSVVDGDTEGHVVRRHRVLVVIVVKVVVVKGCGIVTWLEDLWGMAEVKWSRLKVMWLGGVVCGQEEDIRQIITHSQFPITMLFIAFNEILQPSRIKGCGIVTWLEDLWGMAEVKWSRLKVMWLGGVVCGQEEDIRQIITHSQFPITMLFIAFNEILQPSRSICVGLKNIDL</sequence>
<name>A0ABQ7BZG4_BRACR</name>
<dbReference type="EMBL" id="QGKV02000832">
    <property type="protein sequence ID" value="KAF3545290.1"/>
    <property type="molecule type" value="Genomic_DNA"/>
</dbReference>